<evidence type="ECO:0000313" key="2">
    <source>
        <dbReference type="Proteomes" id="UP000075886"/>
    </source>
</evidence>
<organism evidence="1 2">
    <name type="scientific">Anopheles farauti</name>
    <dbReference type="NCBI Taxonomy" id="69004"/>
    <lineage>
        <taxon>Eukaryota</taxon>
        <taxon>Metazoa</taxon>
        <taxon>Ecdysozoa</taxon>
        <taxon>Arthropoda</taxon>
        <taxon>Hexapoda</taxon>
        <taxon>Insecta</taxon>
        <taxon>Pterygota</taxon>
        <taxon>Neoptera</taxon>
        <taxon>Endopterygota</taxon>
        <taxon>Diptera</taxon>
        <taxon>Nematocera</taxon>
        <taxon>Culicoidea</taxon>
        <taxon>Culicidae</taxon>
        <taxon>Anophelinae</taxon>
        <taxon>Anopheles</taxon>
    </lineage>
</organism>
<protein>
    <submittedName>
        <fullName evidence="1">Uncharacterized protein</fullName>
    </submittedName>
</protein>
<sequence length="168" mass="19245">MPYLQQSRLDLAVITVQAVDQCLHRRFLQMAQIGCRLSRFLAQHECVVIDQSERVNHNLSLHGLNRIDYDGHCTFGQCFERLLRVDIDTGQPASETGMGMVPSNHHLRATGLLQHVQHFRLKHGINGFDGHTGTSLWHSEHINHLHSVVIDKLACNHKEKDMFKWLLA</sequence>
<dbReference type="AlphaFoldDB" id="A0A182QDZ9"/>
<name>A0A182QDZ9_9DIPT</name>
<dbReference type="EMBL" id="AXCN02000709">
    <property type="status" value="NOT_ANNOTATED_CDS"/>
    <property type="molecule type" value="Genomic_DNA"/>
</dbReference>
<reference evidence="1" key="2">
    <citation type="submission" date="2020-05" db="UniProtKB">
        <authorList>
            <consortium name="EnsemblMetazoa"/>
        </authorList>
    </citation>
    <scope>IDENTIFICATION</scope>
    <source>
        <strain evidence="1">FAR1</strain>
    </source>
</reference>
<evidence type="ECO:0000313" key="1">
    <source>
        <dbReference type="EnsemblMetazoa" id="AFAF008229-PA"/>
    </source>
</evidence>
<dbReference type="VEuPathDB" id="VectorBase:AFAF008229"/>
<keyword evidence="2" id="KW-1185">Reference proteome</keyword>
<proteinExistence type="predicted"/>
<dbReference type="EnsemblMetazoa" id="AFAF008229-RA">
    <property type="protein sequence ID" value="AFAF008229-PA"/>
    <property type="gene ID" value="AFAF008229"/>
</dbReference>
<dbReference type="Proteomes" id="UP000075886">
    <property type="component" value="Unassembled WGS sequence"/>
</dbReference>
<reference evidence="2" key="1">
    <citation type="submission" date="2014-01" db="EMBL/GenBank/DDBJ databases">
        <title>The Genome Sequence of Anopheles farauti FAR1 (V2).</title>
        <authorList>
            <consortium name="The Broad Institute Genomics Platform"/>
            <person name="Neafsey D.E."/>
            <person name="Besansky N."/>
            <person name="Howell P."/>
            <person name="Walton C."/>
            <person name="Young S.K."/>
            <person name="Zeng Q."/>
            <person name="Gargeya S."/>
            <person name="Fitzgerald M."/>
            <person name="Haas B."/>
            <person name="Abouelleil A."/>
            <person name="Allen A.W."/>
            <person name="Alvarado L."/>
            <person name="Arachchi H.M."/>
            <person name="Berlin A.M."/>
            <person name="Chapman S.B."/>
            <person name="Gainer-Dewar J."/>
            <person name="Goldberg J."/>
            <person name="Griggs A."/>
            <person name="Gujja S."/>
            <person name="Hansen M."/>
            <person name="Howarth C."/>
            <person name="Imamovic A."/>
            <person name="Ireland A."/>
            <person name="Larimer J."/>
            <person name="McCowan C."/>
            <person name="Murphy C."/>
            <person name="Pearson M."/>
            <person name="Poon T.W."/>
            <person name="Priest M."/>
            <person name="Roberts A."/>
            <person name="Saif S."/>
            <person name="Shea T."/>
            <person name="Sisk P."/>
            <person name="Sykes S."/>
            <person name="Wortman J."/>
            <person name="Nusbaum C."/>
            <person name="Birren B."/>
        </authorList>
    </citation>
    <scope>NUCLEOTIDE SEQUENCE [LARGE SCALE GENOMIC DNA]</scope>
    <source>
        <strain evidence="2">FAR1</strain>
    </source>
</reference>
<accession>A0A182QDZ9</accession>